<dbReference type="GO" id="GO:0004439">
    <property type="term" value="F:phosphatidylinositol-4,5-bisphosphate 5-phosphatase activity"/>
    <property type="evidence" value="ECO:0007669"/>
    <property type="project" value="UniProtKB-EC"/>
</dbReference>
<dbReference type="Gene3D" id="3.60.10.10">
    <property type="entry name" value="Endonuclease/exonuclease/phosphatase"/>
    <property type="match status" value="1"/>
</dbReference>
<dbReference type="GO" id="GO:0046856">
    <property type="term" value="P:phosphatidylinositol dephosphorylation"/>
    <property type="evidence" value="ECO:0007669"/>
    <property type="project" value="InterPro"/>
</dbReference>
<dbReference type="InterPro" id="IPR013783">
    <property type="entry name" value="Ig-like_fold"/>
</dbReference>
<dbReference type="InterPro" id="IPR000300">
    <property type="entry name" value="IPPc"/>
</dbReference>
<dbReference type="GO" id="GO:0034485">
    <property type="term" value="F:phosphatidylinositol-3,4,5-trisphosphate 5-phosphatase activity"/>
    <property type="evidence" value="ECO:0007669"/>
    <property type="project" value="TreeGrafter"/>
</dbReference>
<evidence type="ECO:0000313" key="3">
    <source>
        <dbReference type="EMBL" id="ELP87748.1"/>
    </source>
</evidence>
<name>A0A0A1U140_ENTIV</name>
<dbReference type="Proteomes" id="UP000014680">
    <property type="component" value="Unassembled WGS sequence"/>
</dbReference>
<dbReference type="EMBL" id="KB206788">
    <property type="protein sequence ID" value="ELP87748.1"/>
    <property type="molecule type" value="Genomic_DNA"/>
</dbReference>
<keyword evidence="4" id="KW-1185">Reference proteome</keyword>
<dbReference type="OrthoDB" id="62798at2759"/>
<dbReference type="FunFam" id="3.60.10.10:FF:000040">
    <property type="entry name" value="Inositol polyphosphate 5-phosphatase, putative"/>
    <property type="match status" value="1"/>
</dbReference>
<dbReference type="Gene3D" id="1.10.555.10">
    <property type="entry name" value="Rho GTPase activation protein"/>
    <property type="match status" value="1"/>
</dbReference>
<proteinExistence type="predicted"/>
<feature type="compositionally biased region" description="Polar residues" evidence="1">
    <location>
        <begin position="19"/>
        <end position="35"/>
    </location>
</feature>
<dbReference type="Gene3D" id="2.60.40.10">
    <property type="entry name" value="Immunoglobulins"/>
    <property type="match status" value="1"/>
</dbReference>
<gene>
    <name evidence="3" type="ORF">EIN_411010</name>
</gene>
<feature type="compositionally biased region" description="Low complexity" evidence="1">
    <location>
        <begin position="63"/>
        <end position="72"/>
    </location>
</feature>
<dbReference type="PANTHER" id="PTHR11200:SF300">
    <property type="entry name" value="TYPE II INOSITOL 1,4,5-TRISPHOSPHATE 5-PHOSPHATASE"/>
    <property type="match status" value="1"/>
</dbReference>
<dbReference type="GeneID" id="14886778"/>
<evidence type="ECO:0000256" key="1">
    <source>
        <dbReference type="SAM" id="MobiDB-lite"/>
    </source>
</evidence>
<dbReference type="KEGG" id="eiv:EIN_411010"/>
<dbReference type="InterPro" id="IPR046985">
    <property type="entry name" value="IP5"/>
</dbReference>
<organism evidence="3 4">
    <name type="scientific">Entamoeba invadens IP1</name>
    <dbReference type="NCBI Taxonomy" id="370355"/>
    <lineage>
        <taxon>Eukaryota</taxon>
        <taxon>Amoebozoa</taxon>
        <taxon>Evosea</taxon>
        <taxon>Archamoebae</taxon>
        <taxon>Mastigamoebida</taxon>
        <taxon>Entamoebidae</taxon>
        <taxon>Entamoeba</taxon>
    </lineage>
</organism>
<dbReference type="Pfam" id="PF22669">
    <property type="entry name" value="Exo_endo_phos2"/>
    <property type="match status" value="1"/>
</dbReference>
<feature type="region of interest" description="Disordered" evidence="1">
    <location>
        <begin position="1"/>
        <end position="38"/>
    </location>
</feature>
<evidence type="ECO:0000259" key="2">
    <source>
        <dbReference type="SMART" id="SM00128"/>
    </source>
</evidence>
<dbReference type="InterPro" id="IPR008936">
    <property type="entry name" value="Rho_GTPase_activation_prot"/>
</dbReference>
<accession>A0A0A1U140</accession>
<dbReference type="SUPFAM" id="SSF48350">
    <property type="entry name" value="GTPase activation domain, GAP"/>
    <property type="match status" value="1"/>
</dbReference>
<dbReference type="VEuPathDB" id="AmoebaDB:EIN_411010"/>
<dbReference type="SMART" id="SM00128">
    <property type="entry name" value="IPPc"/>
    <property type="match status" value="1"/>
</dbReference>
<keyword evidence="3" id="KW-0378">Hydrolase</keyword>
<dbReference type="SUPFAM" id="SSF56219">
    <property type="entry name" value="DNase I-like"/>
    <property type="match status" value="1"/>
</dbReference>
<dbReference type="PANTHER" id="PTHR11200">
    <property type="entry name" value="INOSITOL 5-PHOSPHATASE"/>
    <property type="match status" value="1"/>
</dbReference>
<dbReference type="RefSeq" id="XP_004254519.1">
    <property type="nucleotide sequence ID" value="XM_004254471.1"/>
</dbReference>
<dbReference type="GO" id="GO:0004445">
    <property type="term" value="F:inositol-polyphosphate 5-phosphatase activity"/>
    <property type="evidence" value="ECO:0007669"/>
    <property type="project" value="TreeGrafter"/>
</dbReference>
<feature type="domain" description="Inositol polyphosphate-related phosphatase" evidence="2">
    <location>
        <begin position="255"/>
        <end position="561"/>
    </location>
</feature>
<sequence length="891" mass="103813">MNSHRITIADPSLVRSAQHRSASSNSTRPPIFTTSQKKRAVFGKSMSPLLEASPHCEEESFSQDDCSSQQSEPIAQRRQLGEWSKEVFQRKKKSSPVQEERKFLGRKQIIPQADANREGHLTSLQVVHPSFKRHARQIRYDDLQQIEDLNTRRKTEMTLSYSLDLPQEAVSPQLGDDNEYSRMEQLKRFSIRTPVANTFNPRAPTSWILDGNEPSREYLAENYPLFCDIISFDTNPVNWKRENKLEQLPFYAKARRVKVLMCTWNVNQGVFSREEIDKWTQDVESSPDIVCCGLEELEMSFDAIITGKKFSEKSVLWDNLIFESINRFEKKYFRLGYYQLCGVVLYVFFHERMENHIEEVGFADCRVGAMSGKLANKGGVAYRMKVYDSTISFVGSHLAAHQQFWEKRNSDWAEIAKMKIPYFNGKSLKIEKIGVLDNDVVVWMGDLNYRIEMTDFDVRKNLKSKNLEKLRKHDQLLTTIKEGKAFKHFEEGLIEFMPTFKICIGEGTYKGNRIPSWCDRVLWKIENRHNVECVKYTSHELYPSDHKPVTCLLDIDVQEVDDAKQKEVEFYLNKVEQKYRDILIPNVSITPQTISVQYVELFKKFKTQIELKNKGKIKTKYKVEGSVNGIFSEDWLTLKNCEGTLNIFEGLGNIKMEIEVCISQENAWMYQDRNMLLKKITIVFGTNEKVSQSFTVQVKTPPSVIGMRLESLNRMPRPMCGPFKKTIIYTEAPFLIPKEIFRTVDHIVKHYTVGCFTKSEKVQEDDIYNVITKLNKEEEFDVWPLEVFCESLLLLLSALSKPVGYFGYTENEILSDSVLLQQIRFMIPDEYRRLFTYIVAFLKDLVSKGEDENNLINRFAPHLFRCYNKEKVPPFVHFLKIFFKESVHVSI</sequence>
<dbReference type="AlphaFoldDB" id="A0A0A1U140"/>
<protein>
    <submittedName>
        <fullName evidence="3">Type II inositol-1,4,5-trisphosphate 5-phosphatase, putative</fullName>
        <ecNumber evidence="3">3.1.3.36</ecNumber>
    </submittedName>
</protein>
<dbReference type="EC" id="3.1.3.36" evidence="3"/>
<reference evidence="3 4" key="1">
    <citation type="submission" date="2012-10" db="EMBL/GenBank/DDBJ databases">
        <authorList>
            <person name="Zafar N."/>
            <person name="Inman J."/>
            <person name="Hall N."/>
            <person name="Lorenzi H."/>
            <person name="Caler E."/>
        </authorList>
    </citation>
    <scope>NUCLEOTIDE SEQUENCE [LARGE SCALE GENOMIC DNA]</scope>
    <source>
        <strain evidence="3 4">IP1</strain>
    </source>
</reference>
<feature type="region of interest" description="Disordered" evidence="1">
    <location>
        <begin position="53"/>
        <end position="80"/>
    </location>
</feature>
<dbReference type="InterPro" id="IPR036691">
    <property type="entry name" value="Endo/exonu/phosph_ase_sf"/>
</dbReference>
<evidence type="ECO:0000313" key="4">
    <source>
        <dbReference type="Proteomes" id="UP000014680"/>
    </source>
</evidence>